<sequence length="946" mass="108101">MTSVGEHIMNTSEAICNNIDSLTDHRELLSQNVLAQLRNLVEGVAVRLELGTFEAEYNYQATRKGLAFVKGKGQYSFLSKFHKFLQASASHYTMDGDASERLMLKYYEYLLRIRALLKDDCEMDVLANLESFPVDLDPSLREYHEKIAARVQLLRSKEAGSGARDRYYIHKTRPFFVNGRIYYEVTFYRAVNKFNKFDRIIAFTEIDMTDKYSAMLTLQPDSIQVLDQTMPITLISAWEVSIRPCEFDIFARLVGVSLKASTGSAEYKYLMNDLTERSGNLLELMDMSDDQYAAARAAGTANTSTPRIFPVLDKARDIVRSCAPGHNMLRYLMLRMRNEVLKQQYNYQKCSLLSNLNLQFGCIPFDTMPFCSSPIRHNVRYWDLVESLDSTGREHELLARRVKTNVESYGRLYTPLAELEPFGDVTQLIAMHNDKLYRKHRARQLVQDKGHVFIRGYENDVVAILEMLQTNASAGIDDYTVSVERWMGEAPRGIDDDGKKDALKRLFSQSKVALIYGAAGTGKSTMVNHVAQYFNDKKKLLLAHTNPAKDNLERKVTAENSTFQTISSYIYRANLSYYYDLLIIDECSIVSNADLLEVLENTSFKMLVLVGDVYQIESIKFGNWFSIIRSFVPSNSVFELTTPYRTKNKSLLRFWDKVRSIKDDIAEVIARNGYSTALDKSLFTPKHDDEIILCLNYDGLYGINNVNRFLQSSNPNPPITWRVSTYKVGDPVLFHEAERFKPVIYNNLKGRIVNVVTKVGQIQFEVELDRPLTESDVVNDELEWVEGSTVRFTVYDYDTSDEDDDSLNTTVPFQVAYAVSIHKAQGLEYDSVKIVVTDANEEDITHSIFYTAVTRARESLKIFWTPETQESVLKSLKRSDSIKDVDLLSSRRGLTPLDGNGRCQEPSDRVPYGAIQVEDAPPDNYVARSLRAHLLRHLIQFTFLAM</sequence>
<protein>
    <submittedName>
        <fullName evidence="2">AAA family ATPase</fullName>
    </submittedName>
</protein>
<dbReference type="Pfam" id="PF13538">
    <property type="entry name" value="UvrD_C_2"/>
    <property type="match status" value="1"/>
</dbReference>
<dbReference type="Proteomes" id="UP000662939">
    <property type="component" value="Chromosome"/>
</dbReference>
<organism evidence="2 3">
    <name type="scientific">Natronoglycomyces albus</name>
    <dbReference type="NCBI Taxonomy" id="2811108"/>
    <lineage>
        <taxon>Bacteria</taxon>
        <taxon>Bacillati</taxon>
        <taxon>Actinomycetota</taxon>
        <taxon>Actinomycetes</taxon>
        <taxon>Glycomycetales</taxon>
        <taxon>Glycomycetaceae</taxon>
        <taxon>Natronoglycomyces</taxon>
    </lineage>
</organism>
<dbReference type="SUPFAM" id="SSF52540">
    <property type="entry name" value="P-loop containing nucleoside triphosphate hydrolases"/>
    <property type="match status" value="2"/>
</dbReference>
<name>A0A895XMZ1_9ACTN</name>
<dbReference type="AlphaFoldDB" id="A0A895XMZ1"/>
<proteinExistence type="predicted"/>
<dbReference type="InterPro" id="IPR027417">
    <property type="entry name" value="P-loop_NTPase"/>
</dbReference>
<feature type="domain" description="UvrD-like helicase C-terminal" evidence="1">
    <location>
        <begin position="816"/>
        <end position="860"/>
    </location>
</feature>
<dbReference type="InterPro" id="IPR027785">
    <property type="entry name" value="UvrD-like_helicase_C"/>
</dbReference>
<dbReference type="Pfam" id="PF13604">
    <property type="entry name" value="AAA_30"/>
    <property type="match status" value="1"/>
</dbReference>
<dbReference type="EMBL" id="CP070496">
    <property type="protein sequence ID" value="QSB05142.1"/>
    <property type="molecule type" value="Genomic_DNA"/>
</dbReference>
<dbReference type="CDD" id="cd18809">
    <property type="entry name" value="SF1_C_RecD"/>
    <property type="match status" value="1"/>
</dbReference>
<evidence type="ECO:0000313" key="2">
    <source>
        <dbReference type="EMBL" id="QSB05142.1"/>
    </source>
</evidence>
<dbReference type="KEGG" id="nav:JQS30_15510"/>
<evidence type="ECO:0000259" key="1">
    <source>
        <dbReference type="Pfam" id="PF13538"/>
    </source>
</evidence>
<keyword evidence="3" id="KW-1185">Reference proteome</keyword>
<evidence type="ECO:0000313" key="3">
    <source>
        <dbReference type="Proteomes" id="UP000662939"/>
    </source>
</evidence>
<dbReference type="Gene3D" id="3.40.50.300">
    <property type="entry name" value="P-loop containing nucleotide triphosphate hydrolases"/>
    <property type="match status" value="2"/>
</dbReference>
<gene>
    <name evidence="2" type="ORF">JQS30_15510</name>
</gene>
<accession>A0A895XMZ1</accession>
<dbReference type="RefSeq" id="WP_213171143.1">
    <property type="nucleotide sequence ID" value="NZ_CP070496.1"/>
</dbReference>
<reference evidence="2" key="1">
    <citation type="submission" date="2021-02" db="EMBL/GenBank/DDBJ databases">
        <title>Natronoglycomyces albus gen. nov., sp. nov, a haloalkaliphilic actinobacterium from a soda solonchak soil.</title>
        <authorList>
            <person name="Sorokin D.Y."/>
            <person name="Khijniak T.V."/>
            <person name="Zakharycheva A.P."/>
            <person name="Boueva O.V."/>
            <person name="Ariskina E.V."/>
            <person name="Hahnke R.L."/>
            <person name="Bunk B."/>
            <person name="Sproer C."/>
            <person name="Schumann P."/>
            <person name="Evtushenko L.I."/>
            <person name="Kublanov I.V."/>
        </authorList>
    </citation>
    <scope>NUCLEOTIDE SEQUENCE</scope>
    <source>
        <strain evidence="2">DSM 106290</strain>
    </source>
</reference>